<feature type="compositionally biased region" description="Basic and acidic residues" evidence="1">
    <location>
        <begin position="167"/>
        <end position="182"/>
    </location>
</feature>
<feature type="compositionally biased region" description="Acidic residues" evidence="1">
    <location>
        <begin position="143"/>
        <end position="166"/>
    </location>
</feature>
<feature type="region of interest" description="Disordered" evidence="1">
    <location>
        <begin position="86"/>
        <end position="122"/>
    </location>
</feature>
<name>A0A2B4R2N6_STYPI</name>
<reference evidence="3" key="1">
    <citation type="journal article" date="2017" name="bioRxiv">
        <title>Comparative analysis of the genomes of Stylophora pistillata and Acropora digitifera provides evidence for extensive differences between species of corals.</title>
        <authorList>
            <person name="Voolstra C.R."/>
            <person name="Li Y."/>
            <person name="Liew Y.J."/>
            <person name="Baumgarten S."/>
            <person name="Zoccola D."/>
            <person name="Flot J.-F."/>
            <person name="Tambutte S."/>
            <person name="Allemand D."/>
            <person name="Aranda M."/>
        </authorList>
    </citation>
    <scope>NUCLEOTIDE SEQUENCE [LARGE SCALE GENOMIC DNA]</scope>
</reference>
<keyword evidence="3" id="KW-1185">Reference proteome</keyword>
<organism evidence="2 3">
    <name type="scientific">Stylophora pistillata</name>
    <name type="common">Smooth cauliflower coral</name>
    <dbReference type="NCBI Taxonomy" id="50429"/>
    <lineage>
        <taxon>Eukaryota</taxon>
        <taxon>Metazoa</taxon>
        <taxon>Cnidaria</taxon>
        <taxon>Anthozoa</taxon>
        <taxon>Hexacorallia</taxon>
        <taxon>Scleractinia</taxon>
        <taxon>Astrocoeniina</taxon>
        <taxon>Pocilloporidae</taxon>
        <taxon>Stylophora</taxon>
    </lineage>
</organism>
<sequence>MYTGPQSHYTERTINKREPEWLYDRAKLREEQFRPENSVNEEDDLHEGARELRLFAKESGQGVRQQRVRDNTKEKAGTLPLALSTIRGVRSSQTENAVDTLEEPQALDARQPKRAQIETRPDCDKFLLSRNEEQRLKNFVNGSDEDDYESSGEEESDGDNREDDDDQLTRLEAGRGRSGRRE</sequence>
<evidence type="ECO:0000313" key="2">
    <source>
        <dbReference type="EMBL" id="PFX11083.1"/>
    </source>
</evidence>
<dbReference type="Proteomes" id="UP000225706">
    <property type="component" value="Unassembled WGS sequence"/>
</dbReference>
<evidence type="ECO:0000313" key="3">
    <source>
        <dbReference type="Proteomes" id="UP000225706"/>
    </source>
</evidence>
<accession>A0A2B4R2N6</accession>
<protein>
    <submittedName>
        <fullName evidence="2">Uncharacterized protein</fullName>
    </submittedName>
</protein>
<proteinExistence type="predicted"/>
<gene>
    <name evidence="2" type="ORF">AWC38_SpisGene25451</name>
</gene>
<evidence type="ECO:0000256" key="1">
    <source>
        <dbReference type="SAM" id="MobiDB-lite"/>
    </source>
</evidence>
<dbReference type="EMBL" id="LSMT01003816">
    <property type="protein sequence ID" value="PFX11083.1"/>
    <property type="molecule type" value="Genomic_DNA"/>
</dbReference>
<comment type="caution">
    <text evidence="2">The sequence shown here is derived from an EMBL/GenBank/DDBJ whole genome shotgun (WGS) entry which is preliminary data.</text>
</comment>
<dbReference type="AlphaFoldDB" id="A0A2B4R2N6"/>
<feature type="region of interest" description="Disordered" evidence="1">
    <location>
        <begin position="136"/>
        <end position="182"/>
    </location>
</feature>